<dbReference type="InterPro" id="IPR049730">
    <property type="entry name" value="SNF2/RAD54-like_C"/>
</dbReference>
<dbReference type="GO" id="GO:0016787">
    <property type="term" value="F:hydrolase activity"/>
    <property type="evidence" value="ECO:0007669"/>
    <property type="project" value="UniProtKB-KW"/>
</dbReference>
<keyword evidence="8" id="KW-0472">Membrane</keyword>
<dbReference type="InterPro" id="IPR027417">
    <property type="entry name" value="P-loop_NTPase"/>
</dbReference>
<keyword evidence="6" id="KW-0539">Nucleus</keyword>
<keyword evidence="8" id="KW-0812">Transmembrane</keyword>
<evidence type="ECO:0000259" key="9">
    <source>
        <dbReference type="PROSITE" id="PS51192"/>
    </source>
</evidence>
<evidence type="ECO:0000256" key="2">
    <source>
        <dbReference type="ARBA" id="ARBA00022741"/>
    </source>
</evidence>
<dbReference type="Gene3D" id="3.40.50.300">
    <property type="entry name" value="P-loop containing nucleotide triphosphate hydrolases"/>
    <property type="match status" value="1"/>
</dbReference>
<evidence type="ECO:0000256" key="8">
    <source>
        <dbReference type="SAM" id="Phobius"/>
    </source>
</evidence>
<evidence type="ECO:0000256" key="1">
    <source>
        <dbReference type="ARBA" id="ARBA00004123"/>
    </source>
</evidence>
<feature type="region of interest" description="Disordered" evidence="7">
    <location>
        <begin position="320"/>
        <end position="349"/>
    </location>
</feature>
<dbReference type="InterPro" id="IPR044567">
    <property type="entry name" value="CLSY/DRD1"/>
</dbReference>
<keyword evidence="12" id="KW-1185">Reference proteome</keyword>
<dbReference type="GO" id="GO:0080188">
    <property type="term" value="P:gene silencing by siRNA-directed DNA methylation"/>
    <property type="evidence" value="ECO:0007669"/>
    <property type="project" value="InterPro"/>
</dbReference>
<dbReference type="OrthoDB" id="9900844at2759"/>
<dbReference type="Pfam" id="PF00176">
    <property type="entry name" value="SNF2-rel_dom"/>
    <property type="match status" value="1"/>
</dbReference>
<feature type="domain" description="Helicase C-terminal" evidence="10">
    <location>
        <begin position="821"/>
        <end position="986"/>
    </location>
</feature>
<dbReference type="GO" id="GO:0005524">
    <property type="term" value="F:ATP binding"/>
    <property type="evidence" value="ECO:0007669"/>
    <property type="project" value="UniProtKB-KW"/>
</dbReference>
<feature type="compositionally biased region" description="Basic and acidic residues" evidence="7">
    <location>
        <begin position="324"/>
        <end position="344"/>
    </location>
</feature>
<feature type="domain" description="Helicase ATP-binding" evidence="9">
    <location>
        <begin position="480"/>
        <end position="659"/>
    </location>
</feature>
<comment type="subcellular location">
    <subcellularLocation>
        <location evidence="1">Nucleus</location>
    </subcellularLocation>
</comment>
<dbReference type="GO" id="GO:0005634">
    <property type="term" value="C:nucleus"/>
    <property type="evidence" value="ECO:0007669"/>
    <property type="project" value="UniProtKB-SubCell"/>
</dbReference>
<dbReference type="PROSITE" id="PS51194">
    <property type="entry name" value="HELICASE_CTER"/>
    <property type="match status" value="1"/>
</dbReference>
<dbReference type="SUPFAM" id="SSF52540">
    <property type="entry name" value="P-loop containing nucleoside triphosphate hydrolases"/>
    <property type="match status" value="2"/>
</dbReference>
<sequence length="1039" mass="117467">MDPQQAHSACSVTPSPRSEVKIKQRKRKVVTEEEEGTCSESYPYAIQSSDPFLIPDLLDGSHLSKYGSLAKEIEDLRSRRLKLLAKAAETNRALDSWRSKLIRSCTNSKQEVKCSPQHGVINLEDDSPRSHVKAGGISVVILDGDDDVDPPAKMLDMDNDHKGSEMLSQVHQKLVDASNSFLATDLTLNGILKIKDPRGEAKSCNPDYDIQIDESKFADNDNNIQATMPNENGEDQAILHQQQSSGMKETPNEMLIKDSTEKDCQAVKNPCNEVRNCLSSCDRQRGRGLCAVSANNIKASDDEVIKTPGDAAVCLTADSSRTGKSADADKDIRTVPEKQNHSTDTEDDGLGDIWKEMAFELESSKDFAISPAEPEQEDEDKCDHSFIMKEDIGSVCRICGLIGRSIDKIFEFQYHKNKRSTRTYAYDSRNSEYNKPSNDSPFKGQCHGDDLMVNEIHAHPRHRKEMRPHQLEGFHFLCSNLLVDNPGGCILAHAPGSGKTFLIISFTQSFLARFPNARPLVVLPKGIMSTWKKEFQTWQVEDIPLYDFYSSKAENRSQQLDVLNKWIEQRSILFLSYQQFTAIVCDDGCNKDIVECKEKLLNVPAVLILDEGHTPRNEETNLVHSLRKVKTPRKVVLSGTLYQNHVKEVFNILDLVRPNFMKLSQDISNRIMSRVQISRARNPSKASADSFFCEMVENTLQKDEDFRRRKAVIQDLREMTSKVLHYYKGDFLDELPGLFDFTVVLNLSPRQKDEVCKLRKLGRFKQISLGSAIYVHPQLKYVSQKNQATGEKGSTFDNSTIDALLAKLDVKEGVKLKFVLNMMRLCEAAGEKLLVFSQYILPLKLLERFFAKVKGWSSGKELFMITGDTNNEHREWCMERFNSSPDAKVFFGSIKACGEGISLVGASRILILDVHLNPSVTRQAIGRAFRPGQKKKVFVYRLVAADSPEQEDYLTCSRKEMISKLWFEWNESYGDQDFEIKTTGVDDCGDMFLESPGLREDLKVLYKRSVHFTLSSANLITLNSAITLTFLCSIKRFFR</sequence>
<keyword evidence="5" id="KW-0067">ATP-binding</keyword>
<feature type="transmembrane region" description="Helical" evidence="8">
    <location>
        <begin position="1012"/>
        <end position="1034"/>
    </location>
</feature>
<comment type="caution">
    <text evidence="11">The sequence shown here is derived from an EMBL/GenBank/DDBJ whole genome shotgun (WGS) entry which is preliminary data.</text>
</comment>
<dbReference type="InterPro" id="IPR014001">
    <property type="entry name" value="Helicase_ATP-bd"/>
</dbReference>
<dbReference type="GO" id="GO:0004386">
    <property type="term" value="F:helicase activity"/>
    <property type="evidence" value="ECO:0007669"/>
    <property type="project" value="UniProtKB-KW"/>
</dbReference>
<keyword evidence="2" id="KW-0547">Nucleotide-binding</keyword>
<evidence type="ECO:0000256" key="7">
    <source>
        <dbReference type="SAM" id="MobiDB-lite"/>
    </source>
</evidence>
<keyword evidence="4" id="KW-0347">Helicase</keyword>
<dbReference type="Proteomes" id="UP001141552">
    <property type="component" value="Unassembled WGS sequence"/>
</dbReference>
<dbReference type="Pfam" id="PF00271">
    <property type="entry name" value="Helicase_C"/>
    <property type="match status" value="1"/>
</dbReference>
<proteinExistence type="predicted"/>
<reference evidence="11" key="2">
    <citation type="journal article" date="2023" name="Plants (Basel)">
        <title>Annotation of the Turnera subulata (Passifloraceae) Draft Genome Reveals the S-Locus Evolved after the Divergence of Turneroideae from Passifloroideae in a Stepwise Manner.</title>
        <authorList>
            <person name="Henning P.M."/>
            <person name="Roalson E.H."/>
            <person name="Mir W."/>
            <person name="McCubbin A.G."/>
            <person name="Shore J.S."/>
        </authorList>
    </citation>
    <scope>NUCLEOTIDE SEQUENCE</scope>
    <source>
        <strain evidence="11">F60SS</strain>
    </source>
</reference>
<keyword evidence="8" id="KW-1133">Transmembrane helix</keyword>
<dbReference type="PANTHER" id="PTHR45821:SF1">
    <property type="entry name" value="ATP-DEPENDENT HELICASE FAMILY PROTEIN-RELATED"/>
    <property type="match status" value="1"/>
</dbReference>
<evidence type="ECO:0000256" key="5">
    <source>
        <dbReference type="ARBA" id="ARBA00022840"/>
    </source>
</evidence>
<gene>
    <name evidence="11" type="primary">DRD1</name>
    <name evidence="11" type="ORF">Tsubulata_043637</name>
</gene>
<feature type="region of interest" description="Disordered" evidence="7">
    <location>
        <begin position="1"/>
        <end position="34"/>
    </location>
</feature>
<organism evidence="11 12">
    <name type="scientific">Turnera subulata</name>
    <dbReference type="NCBI Taxonomy" id="218843"/>
    <lineage>
        <taxon>Eukaryota</taxon>
        <taxon>Viridiplantae</taxon>
        <taxon>Streptophyta</taxon>
        <taxon>Embryophyta</taxon>
        <taxon>Tracheophyta</taxon>
        <taxon>Spermatophyta</taxon>
        <taxon>Magnoliopsida</taxon>
        <taxon>eudicotyledons</taxon>
        <taxon>Gunneridae</taxon>
        <taxon>Pentapetalae</taxon>
        <taxon>rosids</taxon>
        <taxon>fabids</taxon>
        <taxon>Malpighiales</taxon>
        <taxon>Passifloraceae</taxon>
        <taxon>Turnera</taxon>
    </lineage>
</organism>
<protein>
    <submittedName>
        <fullName evidence="11">Protein CHROMATIN REMODELING 35</fullName>
    </submittedName>
</protein>
<dbReference type="PANTHER" id="PTHR45821">
    <property type="entry name" value="SNF2 DOMAIN-CONTAINING PROTEIN CLASSY 2-RELATED"/>
    <property type="match status" value="1"/>
</dbReference>
<evidence type="ECO:0000256" key="4">
    <source>
        <dbReference type="ARBA" id="ARBA00022806"/>
    </source>
</evidence>
<dbReference type="Gene3D" id="3.40.50.10810">
    <property type="entry name" value="Tandem AAA-ATPase domain"/>
    <property type="match status" value="1"/>
</dbReference>
<dbReference type="AlphaFoldDB" id="A0A9Q0JDF1"/>
<feature type="compositionally biased region" description="Polar residues" evidence="7">
    <location>
        <begin position="1"/>
        <end position="16"/>
    </location>
</feature>
<dbReference type="InterPro" id="IPR001650">
    <property type="entry name" value="Helicase_C-like"/>
</dbReference>
<evidence type="ECO:0000256" key="6">
    <source>
        <dbReference type="ARBA" id="ARBA00023242"/>
    </source>
</evidence>
<dbReference type="PROSITE" id="PS51192">
    <property type="entry name" value="HELICASE_ATP_BIND_1"/>
    <property type="match status" value="1"/>
</dbReference>
<name>A0A9Q0JDF1_9ROSI</name>
<dbReference type="SMART" id="SM00490">
    <property type="entry name" value="HELICc"/>
    <property type="match status" value="1"/>
</dbReference>
<reference evidence="11" key="1">
    <citation type="submission" date="2022-02" db="EMBL/GenBank/DDBJ databases">
        <authorList>
            <person name="Henning P.M."/>
            <person name="McCubbin A.G."/>
            <person name="Shore J.S."/>
        </authorList>
    </citation>
    <scope>NUCLEOTIDE SEQUENCE</scope>
    <source>
        <strain evidence="11">F60SS</strain>
        <tissue evidence="11">Leaves</tissue>
    </source>
</reference>
<dbReference type="EMBL" id="JAKUCV010003512">
    <property type="protein sequence ID" value="KAJ4838606.1"/>
    <property type="molecule type" value="Genomic_DNA"/>
</dbReference>
<keyword evidence="3" id="KW-0378">Hydrolase</keyword>
<dbReference type="InterPro" id="IPR000330">
    <property type="entry name" value="SNF2_N"/>
</dbReference>
<evidence type="ECO:0000256" key="3">
    <source>
        <dbReference type="ARBA" id="ARBA00022801"/>
    </source>
</evidence>
<evidence type="ECO:0000313" key="12">
    <source>
        <dbReference type="Proteomes" id="UP001141552"/>
    </source>
</evidence>
<evidence type="ECO:0000313" key="11">
    <source>
        <dbReference type="EMBL" id="KAJ4838606.1"/>
    </source>
</evidence>
<dbReference type="SMART" id="SM00487">
    <property type="entry name" value="DEXDc"/>
    <property type="match status" value="1"/>
</dbReference>
<dbReference type="InterPro" id="IPR038718">
    <property type="entry name" value="SNF2-like_sf"/>
</dbReference>
<evidence type="ECO:0000259" key="10">
    <source>
        <dbReference type="PROSITE" id="PS51194"/>
    </source>
</evidence>
<accession>A0A9Q0JDF1</accession>
<dbReference type="CDD" id="cd18793">
    <property type="entry name" value="SF2_C_SNF"/>
    <property type="match status" value="1"/>
</dbReference>